<evidence type="ECO:0000256" key="6">
    <source>
        <dbReference type="ARBA" id="ARBA00023163"/>
    </source>
</evidence>
<feature type="domain" description="C2H2-type" evidence="10">
    <location>
        <begin position="76"/>
        <end position="105"/>
    </location>
</feature>
<dbReference type="SMART" id="SM00355">
    <property type="entry name" value="ZnF_C2H2"/>
    <property type="match status" value="9"/>
</dbReference>
<dbReference type="Pfam" id="PF00096">
    <property type="entry name" value="zf-C2H2"/>
    <property type="match status" value="5"/>
</dbReference>
<dbReference type="GO" id="GO:0006357">
    <property type="term" value="P:regulation of transcription by RNA polymerase II"/>
    <property type="evidence" value="ECO:0007669"/>
    <property type="project" value="TreeGrafter"/>
</dbReference>
<dbReference type="InterPro" id="IPR036236">
    <property type="entry name" value="Znf_C2H2_sf"/>
</dbReference>
<dbReference type="Proteomes" id="UP000193144">
    <property type="component" value="Unassembled WGS sequence"/>
</dbReference>
<dbReference type="AlphaFoldDB" id="A0A1Y1ZEP6"/>
<feature type="domain" description="C2H2-type" evidence="10">
    <location>
        <begin position="106"/>
        <end position="136"/>
    </location>
</feature>
<gene>
    <name evidence="11" type="ORF">BCR34DRAFT_389594</name>
</gene>
<dbReference type="PROSITE" id="PS50157">
    <property type="entry name" value="ZINC_FINGER_C2H2_2"/>
    <property type="match status" value="7"/>
</dbReference>
<proteinExistence type="predicted"/>
<name>A0A1Y1ZEP6_9PLEO</name>
<evidence type="ECO:0000256" key="3">
    <source>
        <dbReference type="ARBA" id="ARBA00022771"/>
    </source>
</evidence>
<dbReference type="GO" id="GO:0008270">
    <property type="term" value="F:zinc ion binding"/>
    <property type="evidence" value="ECO:0007669"/>
    <property type="project" value="UniProtKB-KW"/>
</dbReference>
<feature type="domain" description="C2H2-type" evidence="10">
    <location>
        <begin position="313"/>
        <end position="343"/>
    </location>
</feature>
<dbReference type="EMBL" id="MCFA01000096">
    <property type="protein sequence ID" value="ORY08711.1"/>
    <property type="molecule type" value="Genomic_DNA"/>
</dbReference>
<dbReference type="SUPFAM" id="SSF57667">
    <property type="entry name" value="beta-beta-alpha zinc fingers"/>
    <property type="match status" value="4"/>
</dbReference>
<dbReference type="STRING" id="1231657.A0A1Y1ZEP6"/>
<reference evidence="11 12" key="1">
    <citation type="submission" date="2016-07" db="EMBL/GenBank/DDBJ databases">
        <title>Pervasive Adenine N6-methylation of Active Genes in Fungi.</title>
        <authorList>
            <consortium name="DOE Joint Genome Institute"/>
            <person name="Mondo S.J."/>
            <person name="Dannebaum R.O."/>
            <person name="Kuo R.C."/>
            <person name="Labutti K."/>
            <person name="Haridas S."/>
            <person name="Kuo A."/>
            <person name="Salamov A."/>
            <person name="Ahrendt S.R."/>
            <person name="Lipzen A."/>
            <person name="Sullivan W."/>
            <person name="Andreopoulos W.B."/>
            <person name="Clum A."/>
            <person name="Lindquist E."/>
            <person name="Daum C."/>
            <person name="Ramamoorthy G.K."/>
            <person name="Gryganskyi A."/>
            <person name="Culley D."/>
            <person name="Magnuson J.K."/>
            <person name="James T.Y."/>
            <person name="O'Malley M.A."/>
            <person name="Stajich J.E."/>
            <person name="Spatafora J.W."/>
            <person name="Visel A."/>
            <person name="Grigoriev I.V."/>
        </authorList>
    </citation>
    <scope>NUCLEOTIDE SEQUENCE [LARGE SCALE GENOMIC DNA]</scope>
    <source>
        <strain evidence="11 12">CBS 115471</strain>
    </source>
</reference>
<feature type="compositionally biased region" description="Basic residues" evidence="9">
    <location>
        <begin position="393"/>
        <end position="403"/>
    </location>
</feature>
<dbReference type="PROSITE" id="PS00028">
    <property type="entry name" value="ZINC_FINGER_C2H2_1"/>
    <property type="match status" value="5"/>
</dbReference>
<dbReference type="PANTHER" id="PTHR46179:SF13">
    <property type="entry name" value="C2H2-TYPE DOMAIN-CONTAINING PROTEIN"/>
    <property type="match status" value="1"/>
</dbReference>
<feature type="domain" description="C2H2-type" evidence="10">
    <location>
        <begin position="166"/>
        <end position="197"/>
    </location>
</feature>
<comment type="caution">
    <text evidence="11">The sequence shown here is derived from an EMBL/GenBank/DDBJ whole genome shotgun (WGS) entry which is preliminary data.</text>
</comment>
<protein>
    <recommendedName>
        <fullName evidence="10">C2H2-type domain-containing protein</fullName>
    </recommendedName>
</protein>
<evidence type="ECO:0000256" key="2">
    <source>
        <dbReference type="ARBA" id="ARBA00022723"/>
    </source>
</evidence>
<dbReference type="PANTHER" id="PTHR46179">
    <property type="entry name" value="ZINC FINGER PROTEIN"/>
    <property type="match status" value="1"/>
</dbReference>
<dbReference type="GO" id="GO:0005634">
    <property type="term" value="C:nucleus"/>
    <property type="evidence" value="ECO:0007669"/>
    <property type="project" value="UniProtKB-SubCell"/>
</dbReference>
<evidence type="ECO:0000256" key="1">
    <source>
        <dbReference type="ARBA" id="ARBA00004123"/>
    </source>
</evidence>
<keyword evidence="7" id="KW-0539">Nucleus</keyword>
<keyword evidence="5" id="KW-0805">Transcription regulation</keyword>
<evidence type="ECO:0000259" key="10">
    <source>
        <dbReference type="PROSITE" id="PS50157"/>
    </source>
</evidence>
<evidence type="ECO:0000256" key="8">
    <source>
        <dbReference type="PROSITE-ProRule" id="PRU00042"/>
    </source>
</evidence>
<evidence type="ECO:0000256" key="7">
    <source>
        <dbReference type="ARBA" id="ARBA00023242"/>
    </source>
</evidence>
<evidence type="ECO:0000313" key="12">
    <source>
        <dbReference type="Proteomes" id="UP000193144"/>
    </source>
</evidence>
<feature type="domain" description="C2H2-type" evidence="10">
    <location>
        <begin position="138"/>
        <end position="167"/>
    </location>
</feature>
<evidence type="ECO:0000313" key="11">
    <source>
        <dbReference type="EMBL" id="ORY08711.1"/>
    </source>
</evidence>
<dbReference type="InterPro" id="IPR051061">
    <property type="entry name" value="Zinc_finger_trans_reg"/>
</dbReference>
<feature type="domain" description="C2H2-type" evidence="10">
    <location>
        <begin position="280"/>
        <end position="308"/>
    </location>
</feature>
<keyword evidence="4" id="KW-0862">Zinc</keyword>
<comment type="subcellular location">
    <subcellularLocation>
        <location evidence="1">Nucleus</location>
    </subcellularLocation>
</comment>
<feature type="region of interest" description="Disordered" evidence="9">
    <location>
        <begin position="384"/>
        <end position="413"/>
    </location>
</feature>
<keyword evidence="6" id="KW-0804">Transcription</keyword>
<dbReference type="InterPro" id="IPR013087">
    <property type="entry name" value="Znf_C2H2_type"/>
</dbReference>
<accession>A0A1Y1ZEP6</accession>
<evidence type="ECO:0000256" key="9">
    <source>
        <dbReference type="SAM" id="MobiDB-lite"/>
    </source>
</evidence>
<sequence length="596" mass="68126">MPVKRKRAGADVAGLEKKFRRALDQDEDEAYQTDTASLHGSPFGHLPEGEIEDEVAAFTENGALRARSEARREWNQVCPFGGCGRRFNRPCRLEQHIRTHTKERPFACPFADCDKTFTRKDHVSRHAKDAHGNSQREFKCERPGCGLTFTQKDKLAAHERVHEGRLRCEGYPPCEQEFRKKEVLQRHIRSAHLGLRPYVCDHFDDETGRQCTESFDKKPALTRHIENEHGEPRFFCGICVSEAGIEPIETEAGVLALPTEMVGFRTQTELRAHTLEYHPPTCQYCSKTFTTEHSLRMHVDVAHEAPEPGLNQFPCPRPGCTRTFTRRGNLNVHIKAVHNEERNWSCSAFDISTSNVPEIRAWDRQNTCDFATMAKSTLEQHIRTQHLQSQNRKNTRKALRAAKKQQAEQNKAARVKRESILGNLTGRAYDEVRPVACLFSDCDRRFTMDRDLRRHLRAHHKLPDDEIEARIAERDALQGGPFWIGGDDGDDMFSAQLHAFNNNLDHSFEQYHSPYTTPDLSQSQTPYHMDGTNGFQNAGDEIPVDPLLGGFPEAKQVLYERMVEDEERDQEMLDREMGLEGLPAPVDVHTGMGMFE</sequence>
<dbReference type="OrthoDB" id="4748970at2759"/>
<keyword evidence="12" id="KW-1185">Reference proteome</keyword>
<organism evidence="11 12">
    <name type="scientific">Clohesyomyces aquaticus</name>
    <dbReference type="NCBI Taxonomy" id="1231657"/>
    <lineage>
        <taxon>Eukaryota</taxon>
        <taxon>Fungi</taxon>
        <taxon>Dikarya</taxon>
        <taxon>Ascomycota</taxon>
        <taxon>Pezizomycotina</taxon>
        <taxon>Dothideomycetes</taxon>
        <taxon>Pleosporomycetidae</taxon>
        <taxon>Pleosporales</taxon>
        <taxon>Lindgomycetaceae</taxon>
        <taxon>Clohesyomyces</taxon>
    </lineage>
</organism>
<evidence type="ECO:0000256" key="5">
    <source>
        <dbReference type="ARBA" id="ARBA00023015"/>
    </source>
</evidence>
<evidence type="ECO:0000256" key="4">
    <source>
        <dbReference type="ARBA" id="ARBA00022833"/>
    </source>
</evidence>
<keyword evidence="2" id="KW-0479">Metal-binding</keyword>
<feature type="domain" description="C2H2-type" evidence="10">
    <location>
        <begin position="435"/>
        <end position="459"/>
    </location>
</feature>
<dbReference type="Gene3D" id="3.30.160.60">
    <property type="entry name" value="Classic Zinc Finger"/>
    <property type="match status" value="6"/>
</dbReference>
<keyword evidence="3 8" id="KW-0863">Zinc-finger</keyword>